<accession>A0A1B6KQ88</accession>
<dbReference type="AlphaFoldDB" id="A0A1B6KQ88"/>
<name>A0A1B6KQ88_9HEMI</name>
<evidence type="ECO:0000256" key="1">
    <source>
        <dbReference type="SAM" id="MobiDB-lite"/>
    </source>
</evidence>
<feature type="non-terminal residue" evidence="2">
    <location>
        <position position="1"/>
    </location>
</feature>
<sequence length="121" mass="13060">PSHSLLSEVGWRGVVSAMQEAEADLAEADQSRHTASGGEEERGDTAEGTDQLEEEASGRDLSMVNCNGNIATESKTEANWAVEQDRELGLDQVPTRLHNPTCPETEQEILPHHSNSDPGPI</sequence>
<evidence type="ECO:0000313" key="2">
    <source>
        <dbReference type="EMBL" id="JAT13608.1"/>
    </source>
</evidence>
<protein>
    <submittedName>
        <fullName evidence="2">Uncharacterized protein</fullName>
    </submittedName>
</protein>
<feature type="region of interest" description="Disordered" evidence="1">
    <location>
        <begin position="89"/>
        <end position="121"/>
    </location>
</feature>
<proteinExistence type="predicted"/>
<feature type="region of interest" description="Disordered" evidence="1">
    <location>
        <begin position="20"/>
        <end position="62"/>
    </location>
</feature>
<organism evidence="2">
    <name type="scientific">Graphocephala atropunctata</name>
    <dbReference type="NCBI Taxonomy" id="36148"/>
    <lineage>
        <taxon>Eukaryota</taxon>
        <taxon>Metazoa</taxon>
        <taxon>Ecdysozoa</taxon>
        <taxon>Arthropoda</taxon>
        <taxon>Hexapoda</taxon>
        <taxon>Insecta</taxon>
        <taxon>Pterygota</taxon>
        <taxon>Neoptera</taxon>
        <taxon>Paraneoptera</taxon>
        <taxon>Hemiptera</taxon>
        <taxon>Auchenorrhyncha</taxon>
        <taxon>Membracoidea</taxon>
        <taxon>Cicadellidae</taxon>
        <taxon>Cicadellinae</taxon>
        <taxon>Cicadellini</taxon>
        <taxon>Graphocephala</taxon>
    </lineage>
</organism>
<dbReference type="EMBL" id="GEBQ01026369">
    <property type="protein sequence ID" value="JAT13608.1"/>
    <property type="molecule type" value="Transcribed_RNA"/>
</dbReference>
<gene>
    <name evidence="2" type="ORF">g.33661</name>
</gene>
<reference evidence="2" key="1">
    <citation type="submission" date="2015-11" db="EMBL/GenBank/DDBJ databases">
        <title>De novo transcriptome assembly of four potential Pierce s Disease insect vectors from Arizona vineyards.</title>
        <authorList>
            <person name="Tassone E.E."/>
        </authorList>
    </citation>
    <scope>NUCLEOTIDE SEQUENCE</scope>
</reference>